<evidence type="ECO:0000256" key="9">
    <source>
        <dbReference type="SAM" id="MobiDB-lite"/>
    </source>
</evidence>
<dbReference type="Proteomes" id="UP000283530">
    <property type="component" value="Unassembled WGS sequence"/>
</dbReference>
<evidence type="ECO:0000313" key="11">
    <source>
        <dbReference type="EMBL" id="RWR82481.1"/>
    </source>
</evidence>
<dbReference type="Pfam" id="PF13181">
    <property type="entry name" value="TPR_8"/>
    <property type="match status" value="1"/>
</dbReference>
<dbReference type="InterPro" id="IPR046357">
    <property type="entry name" value="PPIase_dom_sf"/>
</dbReference>
<feature type="domain" description="PPIase FKBP-type" evidence="10">
    <location>
        <begin position="306"/>
        <end position="398"/>
    </location>
</feature>
<keyword evidence="3" id="KW-0677">Repeat</keyword>
<dbReference type="PROSITE" id="PS50059">
    <property type="entry name" value="FKBP_PPIASE"/>
    <property type="match status" value="3"/>
</dbReference>
<dbReference type="Gene3D" id="3.10.50.40">
    <property type="match status" value="3"/>
</dbReference>
<feature type="compositionally biased region" description="Acidic residues" evidence="9">
    <location>
        <begin position="21"/>
        <end position="32"/>
    </location>
</feature>
<dbReference type="InterPro" id="IPR011990">
    <property type="entry name" value="TPR-like_helical_dom_sf"/>
</dbReference>
<dbReference type="SUPFAM" id="SSF54534">
    <property type="entry name" value="FKBP-like"/>
    <property type="match status" value="3"/>
</dbReference>
<evidence type="ECO:0000256" key="5">
    <source>
        <dbReference type="ARBA" id="ARBA00023110"/>
    </source>
</evidence>
<dbReference type="AlphaFoldDB" id="A0A443NVE3"/>
<feature type="domain" description="PPIase FKBP-type" evidence="10">
    <location>
        <begin position="72"/>
        <end position="159"/>
    </location>
</feature>
<dbReference type="InterPro" id="IPR019734">
    <property type="entry name" value="TPR_rpt"/>
</dbReference>
<evidence type="ECO:0000256" key="7">
    <source>
        <dbReference type="PROSITE-ProRule" id="PRU00277"/>
    </source>
</evidence>
<accession>A0A443NVE3</accession>
<feature type="domain" description="PPIase FKBP-type" evidence="10">
    <location>
        <begin position="187"/>
        <end position="278"/>
    </location>
</feature>
<dbReference type="EMBL" id="QPKB01000004">
    <property type="protein sequence ID" value="RWR82481.1"/>
    <property type="molecule type" value="Genomic_DNA"/>
</dbReference>
<dbReference type="GO" id="GO:0003755">
    <property type="term" value="F:peptidyl-prolyl cis-trans isomerase activity"/>
    <property type="evidence" value="ECO:0007669"/>
    <property type="project" value="UniProtKB-KW"/>
</dbReference>
<feature type="repeat" description="TPR" evidence="8">
    <location>
        <begin position="498"/>
        <end position="531"/>
    </location>
</feature>
<name>A0A443NVE3_9MAGN</name>
<keyword evidence="6 7" id="KW-0413">Isomerase</keyword>
<dbReference type="InterPro" id="IPR050754">
    <property type="entry name" value="FKBP4/5/8-like"/>
</dbReference>
<dbReference type="STRING" id="337451.A0A443NVE3"/>
<reference evidence="11 12" key="1">
    <citation type="journal article" date="2019" name="Nat. Plants">
        <title>Stout camphor tree genome fills gaps in understanding of flowering plant genome evolution.</title>
        <authorList>
            <person name="Chaw S.M."/>
            <person name="Liu Y.C."/>
            <person name="Wu Y.W."/>
            <person name="Wang H.Y."/>
            <person name="Lin C.I."/>
            <person name="Wu C.S."/>
            <person name="Ke H.M."/>
            <person name="Chang L.Y."/>
            <person name="Hsu C.Y."/>
            <person name="Yang H.T."/>
            <person name="Sudianto E."/>
            <person name="Hsu M.H."/>
            <person name="Wu K.P."/>
            <person name="Wang L.N."/>
            <person name="Leebens-Mack J.H."/>
            <person name="Tsai I.J."/>
        </authorList>
    </citation>
    <scope>NUCLEOTIDE SEQUENCE [LARGE SCALE GENOMIC DNA]</scope>
    <source>
        <strain evidence="12">cv. Chaw 1501</strain>
        <tissue evidence="11">Young leaves</tissue>
    </source>
</reference>
<organism evidence="11 12">
    <name type="scientific">Cinnamomum micranthum f. kanehirae</name>
    <dbReference type="NCBI Taxonomy" id="337451"/>
    <lineage>
        <taxon>Eukaryota</taxon>
        <taxon>Viridiplantae</taxon>
        <taxon>Streptophyta</taxon>
        <taxon>Embryophyta</taxon>
        <taxon>Tracheophyta</taxon>
        <taxon>Spermatophyta</taxon>
        <taxon>Magnoliopsida</taxon>
        <taxon>Magnoliidae</taxon>
        <taxon>Laurales</taxon>
        <taxon>Lauraceae</taxon>
        <taxon>Cinnamomum</taxon>
    </lineage>
</organism>
<feature type="region of interest" description="Disordered" evidence="9">
    <location>
        <begin position="592"/>
        <end position="614"/>
    </location>
</feature>
<evidence type="ECO:0000256" key="3">
    <source>
        <dbReference type="ARBA" id="ARBA00022737"/>
    </source>
</evidence>
<dbReference type="FunFam" id="3.10.50.40:FF:000017">
    <property type="entry name" value="Peptidylprolyl isomerase"/>
    <property type="match status" value="1"/>
</dbReference>
<evidence type="ECO:0000256" key="8">
    <source>
        <dbReference type="PROSITE-ProRule" id="PRU00339"/>
    </source>
</evidence>
<dbReference type="EC" id="5.2.1.8" evidence="2 7"/>
<evidence type="ECO:0000256" key="1">
    <source>
        <dbReference type="ARBA" id="ARBA00000971"/>
    </source>
</evidence>
<dbReference type="PANTHER" id="PTHR46512:SF9">
    <property type="entry name" value="PEPTIDYLPROLYL ISOMERASE"/>
    <property type="match status" value="1"/>
</dbReference>
<dbReference type="OrthoDB" id="1902587at2759"/>
<dbReference type="Pfam" id="PF00254">
    <property type="entry name" value="FKBP_C"/>
    <property type="match status" value="3"/>
</dbReference>
<dbReference type="Gene3D" id="1.25.40.10">
    <property type="entry name" value="Tetratricopeptide repeat domain"/>
    <property type="match status" value="1"/>
</dbReference>
<evidence type="ECO:0000256" key="6">
    <source>
        <dbReference type="ARBA" id="ARBA00023235"/>
    </source>
</evidence>
<dbReference type="PANTHER" id="PTHR46512">
    <property type="entry name" value="PEPTIDYLPROLYL ISOMERASE"/>
    <property type="match status" value="1"/>
</dbReference>
<keyword evidence="5 7" id="KW-0697">Rotamase</keyword>
<keyword evidence="4 8" id="KW-0802">TPR repeat</keyword>
<evidence type="ECO:0000256" key="4">
    <source>
        <dbReference type="ARBA" id="ARBA00022803"/>
    </source>
</evidence>
<dbReference type="SMART" id="SM00028">
    <property type="entry name" value="TPR"/>
    <property type="match status" value="3"/>
</dbReference>
<comment type="catalytic activity">
    <reaction evidence="1 7">
        <text>[protein]-peptidylproline (omega=180) = [protein]-peptidylproline (omega=0)</text>
        <dbReference type="Rhea" id="RHEA:16237"/>
        <dbReference type="Rhea" id="RHEA-COMP:10747"/>
        <dbReference type="Rhea" id="RHEA-COMP:10748"/>
        <dbReference type="ChEBI" id="CHEBI:83833"/>
        <dbReference type="ChEBI" id="CHEBI:83834"/>
        <dbReference type="EC" id="5.2.1.8"/>
    </reaction>
</comment>
<evidence type="ECO:0000313" key="12">
    <source>
        <dbReference type="Proteomes" id="UP000283530"/>
    </source>
</evidence>
<dbReference type="SUPFAM" id="SSF48452">
    <property type="entry name" value="TPR-like"/>
    <property type="match status" value="1"/>
</dbReference>
<proteinExistence type="predicted"/>
<comment type="caution">
    <text evidence="11">The sequence shown here is derived from an EMBL/GenBank/DDBJ whole genome shotgun (WGS) entry which is preliminary data.</text>
</comment>
<keyword evidence="12" id="KW-1185">Reference proteome</keyword>
<dbReference type="FunFam" id="1.25.40.10:FF:000008">
    <property type="entry name" value="Peptidylprolyl isomerase"/>
    <property type="match status" value="1"/>
</dbReference>
<dbReference type="PROSITE" id="PS50005">
    <property type="entry name" value="TPR"/>
    <property type="match status" value="1"/>
</dbReference>
<evidence type="ECO:0000256" key="2">
    <source>
        <dbReference type="ARBA" id="ARBA00013194"/>
    </source>
</evidence>
<gene>
    <name evidence="11" type="ORF">CKAN_01119800</name>
</gene>
<feature type="region of interest" description="Disordered" evidence="9">
    <location>
        <begin position="1"/>
        <end position="40"/>
    </location>
</feature>
<dbReference type="InterPro" id="IPR001179">
    <property type="entry name" value="PPIase_FKBP_dom"/>
</dbReference>
<sequence>MVEFSSAMARASRPTNISDIEGSDDTDEEPGEVIESAPPLKVGEEREINVSGLILKKKLLKSGRGWETPELGDEVTVHYVGTKLDGSKMTSTRDKGEPFTFKLENGEVVTGLDYGIVTMKKGETALFTLPSSFCNESVGDHRVPSNLDLQFEVELISWIRVIDICKDGGIIKKILLKASRDEQPSDLDEVTVKYQAKLLDGSIVAKSPEEGLEFHVKDGHFCPALVKVLKTMKRGEKVMLIVQPQYAFGEHGRDATDGFPAIPSNATLNIDLELVSFKPVIDVSGNLSVLKKILKEGEGMRTPNEGAVAHVRYTAMLEDGTVFEKKGVTREAPFEFTIDEEQVIAGLDLAVATMKKGELSILTIKPDYGFGGIEVKHDLAIVPAYSTVIYEVEMVDFTQEKQPFEMSNCERIEAAGKKKEEGNRLFKGGKYRQAMRRYDKAAEYVSEDRYYEDDEEKAVKPLRVSCWLNHAACSLKLNDFHEAIKLCSKVLDVESHNVKALYRRAQAYMETTDLDLAELDVMKALELDNKNREVKSIQKTLKQLQVQCSKRDAKLYSNMFVRMRNETAAEVKRLKVEKVECTKKEEDKDIEAMDVEKQTTSAAPAADEMVMDSC</sequence>
<protein>
    <recommendedName>
        <fullName evidence="2 7">peptidylprolyl isomerase</fullName>
        <ecNumber evidence="2 7">5.2.1.8</ecNumber>
    </recommendedName>
</protein>
<evidence type="ECO:0000259" key="10">
    <source>
        <dbReference type="PROSITE" id="PS50059"/>
    </source>
</evidence>